<evidence type="ECO:0000313" key="3">
    <source>
        <dbReference type="Proteomes" id="UP001341281"/>
    </source>
</evidence>
<dbReference type="PANTHER" id="PTHR33086:SF58">
    <property type="entry name" value="DUF1618 DOMAIN-CONTAINING PROTEIN"/>
    <property type="match status" value="1"/>
</dbReference>
<dbReference type="EMBL" id="CP144752">
    <property type="protein sequence ID" value="WVZ91127.1"/>
    <property type="molecule type" value="Genomic_DNA"/>
</dbReference>
<evidence type="ECO:0000259" key="1">
    <source>
        <dbReference type="Pfam" id="PF07762"/>
    </source>
</evidence>
<dbReference type="Proteomes" id="UP001341281">
    <property type="component" value="Chromosome 08"/>
</dbReference>
<sequence>MPWVILGRVVCGVPGPDAVGAVDALEQLAAALDLNADPPAEAEDAAAADEPDFTTAPVVLPPRVTILAAGRGAHPDANRPDMYPYIIATSRFCLLAHFAVAPSFGTSFDDNPQNTRLVLLRHFQTAPGHKITATAEQLPDRGPPVLVPGIRNIQSVGLVSTCEPTVIAELQVDRAGDHFTATLVRFQGGRWSRRDMECPLPDENGRPWVPHGAVCVNSHICWFDLSWGMLSCDLQSTEAELFLNYHPLPDGHMLPGATPDIHSRRWITVTRNDNMLRYVEITPAAAGEAAPTVTMWTRWVREDGWYWFTNYSVSFELIWDDDSYARTGLPRGVVPDLAVVSPAVHQIVYFALEQNIFGVNVPMHRVEHMAPYNPVNMPPLPASGRYLVDWTLPEEVAQALGYNALAAYVPGQQMALIVGEQDATDGDQVPNEAVIHLAEDA</sequence>
<dbReference type="Pfam" id="PF07762">
    <property type="entry name" value="DUF1618"/>
    <property type="match status" value="1"/>
</dbReference>
<dbReference type="PANTHER" id="PTHR33086">
    <property type="entry name" value="OS05G0468200 PROTEIN-RELATED"/>
    <property type="match status" value="1"/>
</dbReference>
<evidence type="ECO:0000313" key="2">
    <source>
        <dbReference type="EMBL" id="WVZ91127.1"/>
    </source>
</evidence>
<protein>
    <recommendedName>
        <fullName evidence="1">DUF1618 domain-containing protein</fullName>
    </recommendedName>
</protein>
<dbReference type="AlphaFoldDB" id="A0AAQ3UJH2"/>
<dbReference type="InterPro" id="IPR011676">
    <property type="entry name" value="DUF1618"/>
</dbReference>
<keyword evidence="3" id="KW-1185">Reference proteome</keyword>
<organism evidence="2 3">
    <name type="scientific">Paspalum notatum var. saurae</name>
    <dbReference type="NCBI Taxonomy" id="547442"/>
    <lineage>
        <taxon>Eukaryota</taxon>
        <taxon>Viridiplantae</taxon>
        <taxon>Streptophyta</taxon>
        <taxon>Embryophyta</taxon>
        <taxon>Tracheophyta</taxon>
        <taxon>Spermatophyta</taxon>
        <taxon>Magnoliopsida</taxon>
        <taxon>Liliopsida</taxon>
        <taxon>Poales</taxon>
        <taxon>Poaceae</taxon>
        <taxon>PACMAD clade</taxon>
        <taxon>Panicoideae</taxon>
        <taxon>Andropogonodae</taxon>
        <taxon>Paspaleae</taxon>
        <taxon>Paspalinae</taxon>
        <taxon>Paspalum</taxon>
    </lineage>
</organism>
<reference evidence="2 3" key="1">
    <citation type="submission" date="2024-02" db="EMBL/GenBank/DDBJ databases">
        <title>High-quality chromosome-scale genome assembly of Pensacola bahiagrass (Paspalum notatum Flugge var. saurae).</title>
        <authorList>
            <person name="Vega J.M."/>
            <person name="Podio M."/>
            <person name="Orjuela J."/>
            <person name="Siena L.A."/>
            <person name="Pessino S.C."/>
            <person name="Combes M.C."/>
            <person name="Mariac C."/>
            <person name="Albertini E."/>
            <person name="Pupilli F."/>
            <person name="Ortiz J.P.A."/>
            <person name="Leblanc O."/>
        </authorList>
    </citation>
    <scope>NUCLEOTIDE SEQUENCE [LARGE SCALE GENOMIC DNA]</scope>
    <source>
        <strain evidence="2">R1</strain>
        <tissue evidence="2">Leaf</tissue>
    </source>
</reference>
<proteinExistence type="predicted"/>
<gene>
    <name evidence="2" type="ORF">U9M48_037340</name>
</gene>
<accession>A0AAQ3UJH2</accession>
<name>A0AAQ3UJH2_PASNO</name>
<feature type="domain" description="DUF1618" evidence="1">
    <location>
        <begin position="222"/>
        <end position="346"/>
    </location>
</feature>